<dbReference type="EMBL" id="WKFB01000529">
    <property type="protein sequence ID" value="KAF6720178.1"/>
    <property type="molecule type" value="Genomic_DNA"/>
</dbReference>
<dbReference type="AlphaFoldDB" id="A0A834BUU4"/>
<protein>
    <submittedName>
        <fullName evidence="1">Oxidation resistance protein 1</fullName>
    </submittedName>
</protein>
<dbReference type="Proteomes" id="UP000646548">
    <property type="component" value="Unassembled WGS sequence"/>
</dbReference>
<reference evidence="1" key="1">
    <citation type="journal article" name="BMC Genomics">
        <title>Long-read sequencing and de novo genome assembly of marine medaka (Oryzias melastigma).</title>
        <authorList>
            <person name="Liang P."/>
            <person name="Saqib H.S.A."/>
            <person name="Ni X."/>
            <person name="Shen Y."/>
        </authorList>
    </citation>
    <scope>NUCLEOTIDE SEQUENCE</scope>
    <source>
        <strain evidence="1">Bigg-433</strain>
    </source>
</reference>
<gene>
    <name evidence="1" type="ORF">FQA47_010199</name>
</gene>
<evidence type="ECO:0000313" key="1">
    <source>
        <dbReference type="EMBL" id="KAF6720178.1"/>
    </source>
</evidence>
<sequence length="107" mass="11631">MDTRGNHVSYLCLLSAPYRLKQKSQSVDIASQGFSPKLVPASPQNKAAPPVAKTTTGLVVQENNTTNSQLRNPRCGELKRGYTIVGPLTVDRGERDVSKAIHWLSVA</sequence>
<organism evidence="1 2">
    <name type="scientific">Oryzias melastigma</name>
    <name type="common">Marine medaka</name>
    <dbReference type="NCBI Taxonomy" id="30732"/>
    <lineage>
        <taxon>Eukaryota</taxon>
        <taxon>Metazoa</taxon>
        <taxon>Chordata</taxon>
        <taxon>Craniata</taxon>
        <taxon>Vertebrata</taxon>
        <taxon>Euteleostomi</taxon>
        <taxon>Actinopterygii</taxon>
        <taxon>Neopterygii</taxon>
        <taxon>Teleostei</taxon>
        <taxon>Neoteleostei</taxon>
        <taxon>Acanthomorphata</taxon>
        <taxon>Ovalentaria</taxon>
        <taxon>Atherinomorphae</taxon>
        <taxon>Beloniformes</taxon>
        <taxon>Adrianichthyidae</taxon>
        <taxon>Oryziinae</taxon>
        <taxon>Oryzias</taxon>
    </lineage>
</organism>
<name>A0A834BUU4_ORYME</name>
<evidence type="ECO:0000313" key="2">
    <source>
        <dbReference type="Proteomes" id="UP000646548"/>
    </source>
</evidence>
<accession>A0A834BUU4</accession>
<comment type="caution">
    <text evidence="1">The sequence shown here is derived from an EMBL/GenBank/DDBJ whole genome shotgun (WGS) entry which is preliminary data.</text>
</comment>
<proteinExistence type="predicted"/>